<organism evidence="9 10">
    <name type="scientific">Streptacidiphilus monticola</name>
    <dbReference type="NCBI Taxonomy" id="2161674"/>
    <lineage>
        <taxon>Bacteria</taxon>
        <taxon>Bacillati</taxon>
        <taxon>Actinomycetota</taxon>
        <taxon>Actinomycetes</taxon>
        <taxon>Kitasatosporales</taxon>
        <taxon>Streptomycetaceae</taxon>
        <taxon>Streptacidiphilus</taxon>
    </lineage>
</organism>
<dbReference type="RefSeq" id="WP_380582720.1">
    <property type="nucleotide sequence ID" value="NZ_JBHSQJ010000045.1"/>
</dbReference>
<keyword evidence="3 6" id="KW-0378">Hydrolase</keyword>
<keyword evidence="1 6" id="KW-0645">Protease</keyword>
<dbReference type="Gene3D" id="3.30.2010.10">
    <property type="entry name" value="Metalloproteases ('zincins'), catalytic domain"/>
    <property type="match status" value="1"/>
</dbReference>
<comment type="similarity">
    <text evidence="6">Belongs to the peptidase M48 family.</text>
</comment>
<evidence type="ECO:0000313" key="9">
    <source>
        <dbReference type="EMBL" id="MFC5907865.1"/>
    </source>
</evidence>
<dbReference type="PANTHER" id="PTHR34978:SF3">
    <property type="entry name" value="SLR0241 PROTEIN"/>
    <property type="match status" value="1"/>
</dbReference>
<keyword evidence="5 6" id="KW-0482">Metalloprotease</keyword>
<comment type="cofactor">
    <cofactor evidence="6">
        <name>Zn(2+)</name>
        <dbReference type="ChEBI" id="CHEBI:29105"/>
    </cofactor>
    <text evidence="6">Binds 1 zinc ion per subunit.</text>
</comment>
<dbReference type="Pfam" id="PF01435">
    <property type="entry name" value="Peptidase_M48"/>
    <property type="match status" value="1"/>
</dbReference>
<dbReference type="EMBL" id="JBHSQJ010000045">
    <property type="protein sequence ID" value="MFC5907865.1"/>
    <property type="molecule type" value="Genomic_DNA"/>
</dbReference>
<evidence type="ECO:0000256" key="3">
    <source>
        <dbReference type="ARBA" id="ARBA00022801"/>
    </source>
</evidence>
<dbReference type="PANTHER" id="PTHR34978">
    <property type="entry name" value="POSSIBLE SENSOR-TRANSDUCER PROTEIN BLAR"/>
    <property type="match status" value="1"/>
</dbReference>
<feature type="domain" description="Peptidase M48" evidence="8">
    <location>
        <begin position="129"/>
        <end position="193"/>
    </location>
</feature>
<dbReference type="Proteomes" id="UP001596174">
    <property type="component" value="Unassembled WGS sequence"/>
</dbReference>
<gene>
    <name evidence="9" type="ORF">ACFP3V_11635</name>
</gene>
<evidence type="ECO:0000256" key="2">
    <source>
        <dbReference type="ARBA" id="ARBA00022723"/>
    </source>
</evidence>
<accession>A0ABW1FZE2</accession>
<evidence type="ECO:0000256" key="5">
    <source>
        <dbReference type="ARBA" id="ARBA00023049"/>
    </source>
</evidence>
<keyword evidence="2" id="KW-0479">Metal-binding</keyword>
<protein>
    <submittedName>
        <fullName evidence="9">M48 family metalloprotease</fullName>
        <ecNumber evidence="9">3.4.24.-</ecNumber>
    </submittedName>
</protein>
<feature type="transmembrane region" description="Helical" evidence="7">
    <location>
        <begin position="35"/>
        <end position="62"/>
    </location>
</feature>
<dbReference type="GO" id="GO:0008237">
    <property type="term" value="F:metallopeptidase activity"/>
    <property type="evidence" value="ECO:0007669"/>
    <property type="project" value="UniProtKB-KW"/>
</dbReference>
<reference evidence="10" key="1">
    <citation type="journal article" date="2019" name="Int. J. Syst. Evol. Microbiol.">
        <title>The Global Catalogue of Microorganisms (GCM) 10K type strain sequencing project: providing services to taxonomists for standard genome sequencing and annotation.</title>
        <authorList>
            <consortium name="The Broad Institute Genomics Platform"/>
            <consortium name="The Broad Institute Genome Sequencing Center for Infectious Disease"/>
            <person name="Wu L."/>
            <person name="Ma J."/>
        </authorList>
    </citation>
    <scope>NUCLEOTIDE SEQUENCE [LARGE SCALE GENOMIC DNA]</scope>
    <source>
        <strain evidence="10">JCM 4816</strain>
    </source>
</reference>
<dbReference type="EC" id="3.4.24.-" evidence="9"/>
<evidence type="ECO:0000256" key="7">
    <source>
        <dbReference type="SAM" id="Phobius"/>
    </source>
</evidence>
<name>A0ABW1FZE2_9ACTN</name>
<sequence length="208" mass="22125">MIVDVWAPLVLPLLLALPLLRTLPDRLPPRLAAWLFTATAVGAAGASTTALGLLALAGLLHLPFVAALGHLDLPVARHLDPAAIVPVGMVAAVLLAVLAARAARVTVRHLRDHAAARRLVRCAPEKGELLVLPDARPDAYAVPAGRRSRIVVTEGMLAALDAREREVLLAHERAHLRGGHHRFLLLVDLAVALHPLLGRVRDGVAYSI</sequence>
<evidence type="ECO:0000256" key="6">
    <source>
        <dbReference type="RuleBase" id="RU003983"/>
    </source>
</evidence>
<feature type="non-terminal residue" evidence="9">
    <location>
        <position position="208"/>
    </location>
</feature>
<keyword evidence="7" id="KW-0812">Transmembrane</keyword>
<keyword evidence="7" id="KW-1133">Transmembrane helix</keyword>
<evidence type="ECO:0000259" key="8">
    <source>
        <dbReference type="Pfam" id="PF01435"/>
    </source>
</evidence>
<proteinExistence type="inferred from homology"/>
<evidence type="ECO:0000256" key="1">
    <source>
        <dbReference type="ARBA" id="ARBA00022670"/>
    </source>
</evidence>
<evidence type="ECO:0000313" key="10">
    <source>
        <dbReference type="Proteomes" id="UP001596174"/>
    </source>
</evidence>
<keyword evidence="10" id="KW-1185">Reference proteome</keyword>
<evidence type="ECO:0000256" key="4">
    <source>
        <dbReference type="ARBA" id="ARBA00022833"/>
    </source>
</evidence>
<dbReference type="InterPro" id="IPR001915">
    <property type="entry name" value="Peptidase_M48"/>
</dbReference>
<feature type="transmembrane region" description="Helical" evidence="7">
    <location>
        <begin position="6"/>
        <end position="23"/>
    </location>
</feature>
<dbReference type="InterPro" id="IPR052173">
    <property type="entry name" value="Beta-lactam_resp_regulator"/>
</dbReference>
<comment type="caution">
    <text evidence="9">The sequence shown here is derived from an EMBL/GenBank/DDBJ whole genome shotgun (WGS) entry which is preliminary data.</text>
</comment>
<keyword evidence="4 6" id="KW-0862">Zinc</keyword>
<feature type="transmembrane region" description="Helical" evidence="7">
    <location>
        <begin position="82"/>
        <end position="103"/>
    </location>
</feature>
<keyword evidence="7" id="KW-0472">Membrane</keyword>